<dbReference type="SUPFAM" id="SSF47413">
    <property type="entry name" value="lambda repressor-like DNA-binding domains"/>
    <property type="match status" value="1"/>
</dbReference>
<proteinExistence type="predicted"/>
<evidence type="ECO:0000256" key="1">
    <source>
        <dbReference type="ARBA" id="ARBA00023125"/>
    </source>
</evidence>
<dbReference type="Gene3D" id="1.10.260.40">
    <property type="entry name" value="lambda repressor-like DNA-binding domains"/>
    <property type="match status" value="1"/>
</dbReference>
<reference evidence="3" key="1">
    <citation type="submission" date="2021-05" db="EMBL/GenBank/DDBJ databases">
        <authorList>
            <person name="Pietrasiak N."/>
            <person name="Ward R."/>
            <person name="Stajich J.E."/>
            <person name="Kurbessoian T."/>
        </authorList>
    </citation>
    <scope>NUCLEOTIDE SEQUENCE</scope>
    <source>
        <strain evidence="3">UHER 2000/2452</strain>
    </source>
</reference>
<accession>A0A951Q7B2</accession>
<sequence>MGKVPVSKVAELRKRVGLTQRQLADEVGVTESTISNWEQGRNSLVWLERVAKLCHALKCTPDQLIDYIDPDSESVSKSELK</sequence>
<evidence type="ECO:0000259" key="2">
    <source>
        <dbReference type="PROSITE" id="PS50943"/>
    </source>
</evidence>
<protein>
    <submittedName>
        <fullName evidence="3">Helix-turn-helix domain-containing protein</fullName>
    </submittedName>
</protein>
<evidence type="ECO:0000313" key="4">
    <source>
        <dbReference type="Proteomes" id="UP000757435"/>
    </source>
</evidence>
<name>A0A951Q7B2_9CYAN</name>
<keyword evidence="1" id="KW-0238">DNA-binding</keyword>
<dbReference type="InterPro" id="IPR010982">
    <property type="entry name" value="Lambda_DNA-bd_dom_sf"/>
</dbReference>
<dbReference type="Proteomes" id="UP000757435">
    <property type="component" value="Unassembled WGS sequence"/>
</dbReference>
<dbReference type="CDD" id="cd00093">
    <property type="entry name" value="HTH_XRE"/>
    <property type="match status" value="1"/>
</dbReference>
<evidence type="ECO:0000313" key="3">
    <source>
        <dbReference type="EMBL" id="MBW4658092.1"/>
    </source>
</evidence>
<dbReference type="GO" id="GO:0003677">
    <property type="term" value="F:DNA binding"/>
    <property type="evidence" value="ECO:0007669"/>
    <property type="project" value="UniProtKB-KW"/>
</dbReference>
<reference evidence="3" key="2">
    <citation type="journal article" date="2022" name="Microbiol. Resour. Announc.">
        <title>Metagenome Sequencing to Explore Phylogenomics of Terrestrial Cyanobacteria.</title>
        <authorList>
            <person name="Ward R.D."/>
            <person name="Stajich J.E."/>
            <person name="Johansen J.R."/>
            <person name="Huntemann M."/>
            <person name="Clum A."/>
            <person name="Foster B."/>
            <person name="Foster B."/>
            <person name="Roux S."/>
            <person name="Palaniappan K."/>
            <person name="Varghese N."/>
            <person name="Mukherjee S."/>
            <person name="Reddy T.B.K."/>
            <person name="Daum C."/>
            <person name="Copeland A."/>
            <person name="Chen I.A."/>
            <person name="Ivanova N.N."/>
            <person name="Kyrpides N.C."/>
            <person name="Shapiro N."/>
            <person name="Eloe-Fadrosh E.A."/>
            <person name="Pietrasiak N."/>
        </authorList>
    </citation>
    <scope>NUCLEOTIDE SEQUENCE</scope>
    <source>
        <strain evidence="3">UHER 2000/2452</strain>
    </source>
</reference>
<dbReference type="InterPro" id="IPR001387">
    <property type="entry name" value="Cro/C1-type_HTH"/>
</dbReference>
<dbReference type="SMART" id="SM00530">
    <property type="entry name" value="HTH_XRE"/>
    <property type="match status" value="1"/>
</dbReference>
<feature type="domain" description="HTH cro/C1-type" evidence="2">
    <location>
        <begin position="9"/>
        <end position="64"/>
    </location>
</feature>
<dbReference type="Pfam" id="PF01381">
    <property type="entry name" value="HTH_3"/>
    <property type="match status" value="1"/>
</dbReference>
<dbReference type="AlphaFoldDB" id="A0A951Q7B2"/>
<dbReference type="EMBL" id="JAHHHD010000004">
    <property type="protein sequence ID" value="MBW4658092.1"/>
    <property type="molecule type" value="Genomic_DNA"/>
</dbReference>
<organism evidence="3 4">
    <name type="scientific">Drouetiella hepatica Uher 2000/2452</name>
    <dbReference type="NCBI Taxonomy" id="904376"/>
    <lineage>
        <taxon>Bacteria</taxon>
        <taxon>Bacillati</taxon>
        <taxon>Cyanobacteriota</taxon>
        <taxon>Cyanophyceae</taxon>
        <taxon>Oculatellales</taxon>
        <taxon>Oculatellaceae</taxon>
        <taxon>Drouetiella</taxon>
    </lineage>
</organism>
<dbReference type="PANTHER" id="PTHR46558">
    <property type="entry name" value="TRACRIPTIONAL REGULATORY PROTEIN-RELATED-RELATED"/>
    <property type="match status" value="1"/>
</dbReference>
<dbReference type="PANTHER" id="PTHR46558:SF4">
    <property type="entry name" value="DNA-BIDING PHAGE PROTEIN"/>
    <property type="match status" value="1"/>
</dbReference>
<gene>
    <name evidence="3" type="ORF">KME15_05420</name>
</gene>
<dbReference type="PROSITE" id="PS50943">
    <property type="entry name" value="HTH_CROC1"/>
    <property type="match status" value="1"/>
</dbReference>
<comment type="caution">
    <text evidence="3">The sequence shown here is derived from an EMBL/GenBank/DDBJ whole genome shotgun (WGS) entry which is preliminary data.</text>
</comment>